<dbReference type="NCBIfam" id="TIGR03694">
    <property type="entry name" value="exosort_acyl"/>
    <property type="match status" value="1"/>
</dbReference>
<gene>
    <name evidence="1" type="ORF">DXX93_19640</name>
</gene>
<dbReference type="Gene3D" id="3.40.630.30">
    <property type="match status" value="1"/>
</dbReference>
<dbReference type="GO" id="GO:0016746">
    <property type="term" value="F:acyltransferase activity"/>
    <property type="evidence" value="ECO:0007669"/>
    <property type="project" value="UniProtKB-KW"/>
</dbReference>
<proteinExistence type="predicted"/>
<sequence>MAGYSLAENFAQHFQIKFANTKALRQEAFKIRYGVYAAELGWEPENERHMETDECDDYAFHCLLEHKRTGVYAGCVRLVIPPSNQPELKLPFEAHCLESARKDVIDSTQLPRGSFGEISRLAVLSSFRRRENEKNVPFVLKSINPATVYTEEERRNFPNIAMGLYIAAVALADICNHRGAFVMMEPRLNRRLTRFGLPFVQCGEEMDYHGIRAMFHLERSGFCSHLSPELAELYQKIFNDLSNQMFLVPFANPLDK</sequence>
<organism evidence="1 2">
    <name type="scientific">Thalassotalea euphylliae</name>
    <dbReference type="NCBI Taxonomy" id="1655234"/>
    <lineage>
        <taxon>Bacteria</taxon>
        <taxon>Pseudomonadati</taxon>
        <taxon>Pseudomonadota</taxon>
        <taxon>Gammaproteobacteria</taxon>
        <taxon>Alteromonadales</taxon>
        <taxon>Colwelliaceae</taxon>
        <taxon>Thalassotalea</taxon>
    </lineage>
</organism>
<dbReference type="InterPro" id="IPR022484">
    <property type="entry name" value="PEP-CTERM/exosrtase_acylTfrase"/>
</dbReference>
<dbReference type="SUPFAM" id="SSF55729">
    <property type="entry name" value="Acyl-CoA N-acyltransferases (Nat)"/>
    <property type="match status" value="1"/>
</dbReference>
<comment type="caution">
    <text evidence="1">The sequence shown here is derived from an EMBL/GenBank/DDBJ whole genome shotgun (WGS) entry which is preliminary data.</text>
</comment>
<protein>
    <submittedName>
        <fullName evidence="1">PEP-CTERM/exosortase system-associated acyltransferase</fullName>
    </submittedName>
</protein>
<accession>A0A3E0TVR0</accession>
<dbReference type="Proteomes" id="UP000256478">
    <property type="component" value="Unassembled WGS sequence"/>
</dbReference>
<dbReference type="RefSeq" id="WP_116009591.1">
    <property type="nucleotide sequence ID" value="NZ_QUOU01000001.1"/>
</dbReference>
<name>A0A3E0TVR0_9GAMM</name>
<dbReference type="AlphaFoldDB" id="A0A3E0TVR0"/>
<keyword evidence="1" id="KW-0808">Transferase</keyword>
<reference evidence="1 2" key="1">
    <citation type="submission" date="2018-08" db="EMBL/GenBank/DDBJ databases">
        <title>Thalassotalea euphylliae genome.</title>
        <authorList>
            <person name="Summers S."/>
            <person name="Rice S.A."/>
            <person name="Freckelton M.L."/>
            <person name="Nedved B.T."/>
            <person name="Hadfield M.G."/>
        </authorList>
    </citation>
    <scope>NUCLEOTIDE SEQUENCE [LARGE SCALE GENOMIC DNA]</scope>
    <source>
        <strain evidence="1 2">H1</strain>
    </source>
</reference>
<evidence type="ECO:0000313" key="1">
    <source>
        <dbReference type="EMBL" id="REL28559.1"/>
    </source>
</evidence>
<dbReference type="Pfam" id="PF13444">
    <property type="entry name" value="Acetyltransf_5"/>
    <property type="match status" value="1"/>
</dbReference>
<keyword evidence="1" id="KW-0012">Acyltransferase</keyword>
<evidence type="ECO:0000313" key="2">
    <source>
        <dbReference type="Proteomes" id="UP000256478"/>
    </source>
</evidence>
<dbReference type="EMBL" id="QUOU01000001">
    <property type="protein sequence ID" value="REL28559.1"/>
    <property type="molecule type" value="Genomic_DNA"/>
</dbReference>
<dbReference type="OrthoDB" id="582214at2"/>
<dbReference type="InterPro" id="IPR016181">
    <property type="entry name" value="Acyl_CoA_acyltransferase"/>
</dbReference>